<accession>A0A3N6UNC7</accession>
<proteinExistence type="predicted"/>
<name>A0A3N6UNC7_9GAMM</name>
<dbReference type="AlphaFoldDB" id="A0A3N6UNC7"/>
<protein>
    <submittedName>
        <fullName evidence="1">Uncharacterized protein</fullName>
    </submittedName>
</protein>
<reference evidence="1 2" key="1">
    <citation type="submission" date="2018-10" db="EMBL/GenBank/DDBJ databases">
        <title>Draft genome sequence for the type isolate of Erwinia psidii, agent causal of bacterial blight in guava (Psidium guajava) and wilt and die-back of Eucalyptus spp.</title>
        <authorList>
            <person name="Hermenegildo P.S."/>
            <person name="Santos S.A."/>
            <person name="Guimaraes L.M.S."/>
            <person name="Vidigal P.M.P."/>
            <person name="Pereira I.C."/>
            <person name="Badel J.L."/>
            <person name="Alfenas-Zerbini P."/>
            <person name="Ferreira M.A.S.V."/>
            <person name="Alfenas A.C."/>
        </authorList>
    </citation>
    <scope>NUCLEOTIDE SEQUENCE [LARGE SCALE GENOMIC DNA]</scope>
    <source>
        <strain evidence="1 2">IBSBF 435</strain>
    </source>
</reference>
<evidence type="ECO:0000313" key="2">
    <source>
        <dbReference type="Proteomes" id="UP000279457"/>
    </source>
</evidence>
<evidence type="ECO:0000313" key="1">
    <source>
        <dbReference type="EMBL" id="RQM37439.1"/>
    </source>
</evidence>
<dbReference type="EMBL" id="RHHM01000011">
    <property type="protein sequence ID" value="RQM37439.1"/>
    <property type="molecule type" value="Genomic_DNA"/>
</dbReference>
<sequence length="106" mass="11976">MTAFSRHAAELCLSSPLYNAWATAGNGTEGFYAYFATERQDLPDYQAWESFRNIRRGRFIKCNADMPSLKTKQGVIAADPPTWQAGTRRAKIMPENVFTWPVPGTR</sequence>
<comment type="caution">
    <text evidence="1">The sequence shown here is derived from an EMBL/GenBank/DDBJ whole genome shotgun (WGS) entry which is preliminary data.</text>
</comment>
<organism evidence="1 2">
    <name type="scientific">Erwinia psidii</name>
    <dbReference type="NCBI Taxonomy" id="69224"/>
    <lineage>
        <taxon>Bacteria</taxon>
        <taxon>Pseudomonadati</taxon>
        <taxon>Pseudomonadota</taxon>
        <taxon>Gammaproteobacteria</taxon>
        <taxon>Enterobacterales</taxon>
        <taxon>Erwiniaceae</taxon>
        <taxon>Erwinia</taxon>
    </lineage>
</organism>
<keyword evidence="2" id="KW-1185">Reference proteome</keyword>
<gene>
    <name evidence="1" type="ORF">EB241_14345</name>
</gene>
<dbReference type="Proteomes" id="UP000279457">
    <property type="component" value="Unassembled WGS sequence"/>
</dbReference>